<dbReference type="Proteomes" id="UP000230638">
    <property type="component" value="Unassembled WGS sequence"/>
</dbReference>
<name>A0A2H0CTJ7_9BACT</name>
<gene>
    <name evidence="1" type="ORF">COW88_02570</name>
</gene>
<dbReference type="EMBL" id="PCTL01000026">
    <property type="protein sequence ID" value="PIP73252.1"/>
    <property type="molecule type" value="Genomic_DNA"/>
</dbReference>
<reference evidence="1 2" key="1">
    <citation type="submission" date="2017-09" db="EMBL/GenBank/DDBJ databases">
        <title>Depth-based differentiation of microbial function through sediment-hosted aquifers and enrichment of novel symbionts in the deep terrestrial subsurface.</title>
        <authorList>
            <person name="Probst A.J."/>
            <person name="Ladd B."/>
            <person name="Jarett J.K."/>
            <person name="Geller-Mcgrath D.E."/>
            <person name="Sieber C.M."/>
            <person name="Emerson J.B."/>
            <person name="Anantharaman K."/>
            <person name="Thomas B.C."/>
            <person name="Malmstrom R."/>
            <person name="Stieglmeier M."/>
            <person name="Klingl A."/>
            <person name="Woyke T."/>
            <person name="Ryan C.M."/>
            <person name="Banfield J.F."/>
        </authorList>
    </citation>
    <scope>NUCLEOTIDE SEQUENCE [LARGE SCALE GENOMIC DNA]</scope>
    <source>
        <strain evidence="1">CG22_combo_CG10-13_8_21_14_all_47_15</strain>
    </source>
</reference>
<protein>
    <submittedName>
        <fullName evidence="1">Uncharacterized protein</fullName>
    </submittedName>
</protein>
<evidence type="ECO:0000313" key="1">
    <source>
        <dbReference type="EMBL" id="PIP73252.1"/>
    </source>
</evidence>
<evidence type="ECO:0000313" key="2">
    <source>
        <dbReference type="Proteomes" id="UP000230638"/>
    </source>
</evidence>
<dbReference type="AlphaFoldDB" id="A0A2H0CTJ7"/>
<organism evidence="1 2">
    <name type="scientific">Candidatus Lloydbacteria bacterium CG22_combo_CG10-13_8_21_14_all_47_15</name>
    <dbReference type="NCBI Taxonomy" id="1974635"/>
    <lineage>
        <taxon>Bacteria</taxon>
        <taxon>Candidatus Lloydiibacteriota</taxon>
    </lineage>
</organism>
<sequence>MWRGEIQFGRGKAKLFLWEEKDFALPRLLFAGIWYPPRRRAREECAARKYGRILNYMLWYLSRLQDGLEICSLTIRS</sequence>
<comment type="caution">
    <text evidence="1">The sequence shown here is derived from an EMBL/GenBank/DDBJ whole genome shotgun (WGS) entry which is preliminary data.</text>
</comment>
<accession>A0A2H0CTJ7</accession>
<proteinExistence type="predicted"/>